<gene>
    <name evidence="2" type="ORF">SAMN06265795_10868</name>
</gene>
<dbReference type="SUPFAM" id="SSF47413">
    <property type="entry name" value="lambda repressor-like DNA-binding domains"/>
    <property type="match status" value="1"/>
</dbReference>
<sequence length="102" mass="11277">MAKQIPQISAQTVARLRRFGERIRLARVRRKLAAKEVAEEAGISVATLRNIELGDPRIDMACYAALLQTLDFQDDLDRLAANDPMGTQLSLIPEDDTDPVTG</sequence>
<dbReference type="GO" id="GO:0003677">
    <property type="term" value="F:DNA binding"/>
    <property type="evidence" value="ECO:0007669"/>
    <property type="project" value="InterPro"/>
</dbReference>
<evidence type="ECO:0000259" key="1">
    <source>
        <dbReference type="PROSITE" id="PS50943"/>
    </source>
</evidence>
<organism evidence="2 3">
    <name type="scientific">Noviherbaspirillum humi</name>
    <dbReference type="NCBI Taxonomy" id="1688639"/>
    <lineage>
        <taxon>Bacteria</taxon>
        <taxon>Pseudomonadati</taxon>
        <taxon>Pseudomonadota</taxon>
        <taxon>Betaproteobacteria</taxon>
        <taxon>Burkholderiales</taxon>
        <taxon>Oxalobacteraceae</taxon>
        <taxon>Noviherbaspirillum</taxon>
    </lineage>
</organism>
<dbReference type="InterPro" id="IPR001387">
    <property type="entry name" value="Cro/C1-type_HTH"/>
</dbReference>
<dbReference type="CDD" id="cd00093">
    <property type="entry name" value="HTH_XRE"/>
    <property type="match status" value="1"/>
</dbReference>
<keyword evidence="3" id="KW-1185">Reference proteome</keyword>
<name>A0A239I0X1_9BURK</name>
<dbReference type="Pfam" id="PF13560">
    <property type="entry name" value="HTH_31"/>
    <property type="match status" value="1"/>
</dbReference>
<reference evidence="2 3" key="1">
    <citation type="submission" date="2017-06" db="EMBL/GenBank/DDBJ databases">
        <authorList>
            <person name="Kim H.J."/>
            <person name="Triplett B.A."/>
        </authorList>
    </citation>
    <scope>NUCLEOTIDE SEQUENCE [LARGE SCALE GENOMIC DNA]</scope>
    <source>
        <strain evidence="2 3">U15</strain>
    </source>
</reference>
<feature type="domain" description="HTH cro/C1-type" evidence="1">
    <location>
        <begin position="23"/>
        <end position="79"/>
    </location>
</feature>
<dbReference type="EMBL" id="FZOT01000008">
    <property type="protein sequence ID" value="SNS87476.1"/>
    <property type="molecule type" value="Genomic_DNA"/>
</dbReference>
<dbReference type="RefSeq" id="WP_089399842.1">
    <property type="nucleotide sequence ID" value="NZ_FZOT01000008.1"/>
</dbReference>
<dbReference type="AlphaFoldDB" id="A0A239I0X1"/>
<dbReference type="PROSITE" id="PS50943">
    <property type="entry name" value="HTH_CROC1"/>
    <property type="match status" value="1"/>
</dbReference>
<evidence type="ECO:0000313" key="2">
    <source>
        <dbReference type="EMBL" id="SNS87476.1"/>
    </source>
</evidence>
<evidence type="ECO:0000313" key="3">
    <source>
        <dbReference type="Proteomes" id="UP000198284"/>
    </source>
</evidence>
<dbReference type="SMART" id="SM00530">
    <property type="entry name" value="HTH_XRE"/>
    <property type="match status" value="1"/>
</dbReference>
<dbReference type="InterPro" id="IPR010982">
    <property type="entry name" value="Lambda_DNA-bd_dom_sf"/>
</dbReference>
<dbReference type="Proteomes" id="UP000198284">
    <property type="component" value="Unassembled WGS sequence"/>
</dbReference>
<proteinExistence type="predicted"/>
<accession>A0A239I0X1</accession>
<dbReference type="Gene3D" id="1.10.260.40">
    <property type="entry name" value="lambda repressor-like DNA-binding domains"/>
    <property type="match status" value="1"/>
</dbReference>
<protein>
    <submittedName>
        <fullName evidence="2">Helix-turn-helix domain-containing protein</fullName>
    </submittedName>
</protein>